<feature type="region of interest" description="Disordered" evidence="6">
    <location>
        <begin position="302"/>
        <end position="445"/>
    </location>
</feature>
<feature type="transmembrane region" description="Helical" evidence="7">
    <location>
        <begin position="450"/>
        <end position="471"/>
    </location>
</feature>
<keyword evidence="10" id="KW-1185">Reference proteome</keyword>
<dbReference type="PRINTS" id="PR01217">
    <property type="entry name" value="PRICHEXTENSN"/>
</dbReference>
<reference evidence="9 10" key="1">
    <citation type="submission" date="2022-04" db="EMBL/GenBank/DDBJ databases">
        <title>Streptomyces sp. nov. LCR6-01 isolated from Lichen of Dirinaria sp.</title>
        <authorList>
            <person name="Kanchanasin P."/>
            <person name="Tanasupawat S."/>
            <person name="Phongsopitanun W."/>
        </authorList>
    </citation>
    <scope>NUCLEOTIDE SEQUENCE [LARGE SCALE GENOMIC DNA]</scope>
    <source>
        <strain evidence="9 10">LCR6-01</strain>
    </source>
</reference>
<keyword evidence="3 9" id="KW-0418">Kinase</keyword>
<feature type="compositionally biased region" description="Low complexity" evidence="6">
    <location>
        <begin position="302"/>
        <end position="311"/>
    </location>
</feature>
<name>A0ABT0IBL2_9ACTN</name>
<keyword evidence="7" id="KW-1133">Transmembrane helix</keyword>
<dbReference type="GO" id="GO:0004674">
    <property type="term" value="F:protein serine/threonine kinase activity"/>
    <property type="evidence" value="ECO:0007669"/>
    <property type="project" value="UniProtKB-KW"/>
</dbReference>
<evidence type="ECO:0000256" key="4">
    <source>
        <dbReference type="ARBA" id="ARBA00022840"/>
    </source>
</evidence>
<evidence type="ECO:0000259" key="8">
    <source>
        <dbReference type="PROSITE" id="PS50011"/>
    </source>
</evidence>
<keyword evidence="7" id="KW-0812">Transmembrane</keyword>
<keyword evidence="4 5" id="KW-0067">ATP-binding</keyword>
<sequence length="665" mass="67828">MSGGPSRQGTVFQPLREDDPRAVAGYRLAARLGAGGMGKVYLSYTPGGRPVAIKVIRPDFAEDAEFRRRFAQEVHSAQRVQGLYTAPVIDADTDARQPWLATAYVPGPSLADAVQAHGRLPLDTVLLLTAGIAEALQVIHGAGIVHRDLKPANVLLAADGPRVIDFGIARAADATSLTGSGVTIGTPSFMAPEQAAGRSVTPATDIFALGQIAAYAAVGSPAFGEGTSHGVLYRIVHEEPRLDGLPGELRDLVTRCLAKDPAARPSVAEVLTLCQTANGETALRRPEEWLPGAVAADITTRAAAPAPKAATTPPPPAHAPAPTTPPLPSPPAHAPAPTVPPAQAPTVPPAAPEPTAYAAPATPPPGFGPAPQSTPPPGQGPAPATPFPGFGPAPQQAGSAAYGYPHPAPAPAAYGYPHHASADPAPGQTAATATATTTPPAKRRRLGRTLGLGLAGVLTVAALAGGGVYYLTSGKGTGDQAKGGGGSPAPKTSGKAAPTAQDPSDQTSSAGAPSTGGDGAGDDETGGQQPVADPTPATYTGLDLADEYHLTLGDDPIKPLSGEADADVVYDWNLGRIEVRNGRLILLRTGQKGDLETCRTETRYAAQVDMDSLSKGSQFCVLTDSGHIGVVTYRDISPESDPSRYVTLDVTVWRNAMAATDGTDS</sequence>
<feature type="region of interest" description="Disordered" evidence="6">
    <location>
        <begin position="478"/>
        <end position="540"/>
    </location>
</feature>
<feature type="compositionally biased region" description="Polar residues" evidence="6">
    <location>
        <begin position="501"/>
        <end position="512"/>
    </location>
</feature>
<feature type="compositionally biased region" description="Pro residues" evidence="6">
    <location>
        <begin position="312"/>
        <end position="352"/>
    </location>
</feature>
<dbReference type="SUPFAM" id="SSF56112">
    <property type="entry name" value="Protein kinase-like (PK-like)"/>
    <property type="match status" value="1"/>
</dbReference>
<dbReference type="Proteomes" id="UP001522868">
    <property type="component" value="Unassembled WGS sequence"/>
</dbReference>
<evidence type="ECO:0000256" key="1">
    <source>
        <dbReference type="ARBA" id="ARBA00022679"/>
    </source>
</evidence>
<dbReference type="SMART" id="SM00220">
    <property type="entry name" value="S_TKc"/>
    <property type="match status" value="1"/>
</dbReference>
<dbReference type="InterPro" id="IPR011009">
    <property type="entry name" value="Kinase-like_dom_sf"/>
</dbReference>
<keyword evidence="9" id="KW-0723">Serine/threonine-protein kinase</keyword>
<dbReference type="Gene3D" id="3.30.200.20">
    <property type="entry name" value="Phosphorylase Kinase, domain 1"/>
    <property type="match status" value="1"/>
</dbReference>
<evidence type="ECO:0000256" key="6">
    <source>
        <dbReference type="SAM" id="MobiDB-lite"/>
    </source>
</evidence>
<evidence type="ECO:0000313" key="10">
    <source>
        <dbReference type="Proteomes" id="UP001522868"/>
    </source>
</evidence>
<evidence type="ECO:0000256" key="7">
    <source>
        <dbReference type="SAM" id="Phobius"/>
    </source>
</evidence>
<evidence type="ECO:0000256" key="3">
    <source>
        <dbReference type="ARBA" id="ARBA00022777"/>
    </source>
</evidence>
<dbReference type="CDD" id="cd14014">
    <property type="entry name" value="STKc_PknB_like"/>
    <property type="match status" value="1"/>
</dbReference>
<dbReference type="PANTHER" id="PTHR43289">
    <property type="entry name" value="MITOGEN-ACTIVATED PROTEIN KINASE KINASE KINASE 20-RELATED"/>
    <property type="match status" value="1"/>
</dbReference>
<evidence type="ECO:0000256" key="5">
    <source>
        <dbReference type="PROSITE-ProRule" id="PRU10141"/>
    </source>
</evidence>
<proteinExistence type="predicted"/>
<dbReference type="PROSITE" id="PS50011">
    <property type="entry name" value="PROTEIN_KINASE_DOM"/>
    <property type="match status" value="1"/>
</dbReference>
<feature type="compositionally biased region" description="Gly residues" evidence="6">
    <location>
        <begin position="478"/>
        <end position="487"/>
    </location>
</feature>
<protein>
    <submittedName>
        <fullName evidence="9">Serine/threonine protein kinase</fullName>
    </submittedName>
</protein>
<evidence type="ECO:0000256" key="2">
    <source>
        <dbReference type="ARBA" id="ARBA00022741"/>
    </source>
</evidence>
<dbReference type="InterPro" id="IPR008271">
    <property type="entry name" value="Ser/Thr_kinase_AS"/>
</dbReference>
<dbReference type="InterPro" id="IPR017441">
    <property type="entry name" value="Protein_kinase_ATP_BS"/>
</dbReference>
<dbReference type="Gene3D" id="1.10.510.10">
    <property type="entry name" value="Transferase(Phosphotransferase) domain 1"/>
    <property type="match status" value="1"/>
</dbReference>
<evidence type="ECO:0000313" key="9">
    <source>
        <dbReference type="EMBL" id="MCK8678698.1"/>
    </source>
</evidence>
<accession>A0ABT0IBL2</accession>
<organism evidence="9 10">
    <name type="scientific">Streptomyces lichenis</name>
    <dbReference type="NCBI Taxonomy" id="2306967"/>
    <lineage>
        <taxon>Bacteria</taxon>
        <taxon>Bacillati</taxon>
        <taxon>Actinomycetota</taxon>
        <taxon>Actinomycetes</taxon>
        <taxon>Kitasatosporales</taxon>
        <taxon>Streptomycetaceae</taxon>
        <taxon>Streptomyces</taxon>
    </lineage>
</organism>
<dbReference type="InterPro" id="IPR000719">
    <property type="entry name" value="Prot_kinase_dom"/>
</dbReference>
<feature type="compositionally biased region" description="Low complexity" evidence="6">
    <location>
        <begin position="392"/>
        <end position="440"/>
    </location>
</feature>
<keyword evidence="1" id="KW-0808">Transferase</keyword>
<comment type="caution">
    <text evidence="9">The sequence shown here is derived from an EMBL/GenBank/DDBJ whole genome shotgun (WGS) entry which is preliminary data.</text>
</comment>
<dbReference type="PROSITE" id="PS00108">
    <property type="entry name" value="PROTEIN_KINASE_ST"/>
    <property type="match status" value="1"/>
</dbReference>
<feature type="compositionally biased region" description="Pro residues" evidence="6">
    <location>
        <begin position="361"/>
        <end position="391"/>
    </location>
</feature>
<dbReference type="EMBL" id="JALPTH010000013">
    <property type="protein sequence ID" value="MCK8678698.1"/>
    <property type="molecule type" value="Genomic_DNA"/>
</dbReference>
<dbReference type="PROSITE" id="PS00107">
    <property type="entry name" value="PROTEIN_KINASE_ATP"/>
    <property type="match status" value="1"/>
</dbReference>
<keyword evidence="2 5" id="KW-0547">Nucleotide-binding</keyword>
<feature type="domain" description="Protein kinase" evidence="8">
    <location>
        <begin position="26"/>
        <end position="290"/>
    </location>
</feature>
<dbReference type="Pfam" id="PF00069">
    <property type="entry name" value="Pkinase"/>
    <property type="match status" value="1"/>
</dbReference>
<dbReference type="PANTHER" id="PTHR43289:SF34">
    <property type="entry name" value="SERINE_THREONINE-PROTEIN KINASE YBDM-RELATED"/>
    <property type="match status" value="1"/>
</dbReference>
<gene>
    <name evidence="9" type="ORF">M1O15_15130</name>
</gene>
<keyword evidence="7" id="KW-0472">Membrane</keyword>
<dbReference type="RefSeq" id="WP_248634346.1">
    <property type="nucleotide sequence ID" value="NZ_JALPTH010000013.1"/>
</dbReference>
<feature type="binding site" evidence="5">
    <location>
        <position position="54"/>
    </location>
    <ligand>
        <name>ATP</name>
        <dbReference type="ChEBI" id="CHEBI:30616"/>
    </ligand>
</feature>